<evidence type="ECO:0000256" key="1">
    <source>
        <dbReference type="ARBA" id="ARBA00006817"/>
    </source>
</evidence>
<gene>
    <name evidence="3" type="ORF">GCM10025862_35070</name>
</gene>
<organism evidence="3 4">
    <name type="scientific">Arsenicicoccus piscis</name>
    <dbReference type="NCBI Taxonomy" id="673954"/>
    <lineage>
        <taxon>Bacteria</taxon>
        <taxon>Bacillati</taxon>
        <taxon>Actinomycetota</taxon>
        <taxon>Actinomycetes</taxon>
        <taxon>Micrococcales</taxon>
        <taxon>Intrasporangiaceae</taxon>
        <taxon>Arsenicicoccus</taxon>
    </lineage>
</organism>
<dbReference type="InterPro" id="IPR013538">
    <property type="entry name" value="ASHA1/2-like_C"/>
</dbReference>
<keyword evidence="4" id="KW-1185">Reference proteome</keyword>
<dbReference type="Pfam" id="PF08327">
    <property type="entry name" value="AHSA1"/>
    <property type="match status" value="1"/>
</dbReference>
<reference evidence="4" key="1">
    <citation type="journal article" date="2019" name="Int. J. Syst. Evol. Microbiol.">
        <title>The Global Catalogue of Microorganisms (GCM) 10K type strain sequencing project: providing services to taxonomists for standard genome sequencing and annotation.</title>
        <authorList>
            <consortium name="The Broad Institute Genomics Platform"/>
            <consortium name="The Broad Institute Genome Sequencing Center for Infectious Disease"/>
            <person name="Wu L."/>
            <person name="Ma J."/>
        </authorList>
    </citation>
    <scope>NUCLEOTIDE SEQUENCE [LARGE SCALE GENOMIC DNA]</scope>
    <source>
        <strain evidence="4">NBRC 105830</strain>
    </source>
</reference>
<proteinExistence type="inferred from homology"/>
<dbReference type="Proteomes" id="UP001157109">
    <property type="component" value="Unassembled WGS sequence"/>
</dbReference>
<dbReference type="SUPFAM" id="SSF55961">
    <property type="entry name" value="Bet v1-like"/>
    <property type="match status" value="1"/>
</dbReference>
<feature type="domain" description="Activator of Hsp90 ATPase homologue 1/2-like C-terminal" evidence="2">
    <location>
        <begin position="22"/>
        <end position="159"/>
    </location>
</feature>
<evidence type="ECO:0000313" key="3">
    <source>
        <dbReference type="EMBL" id="GMA21486.1"/>
    </source>
</evidence>
<dbReference type="EMBL" id="BSUJ01000001">
    <property type="protein sequence ID" value="GMA21486.1"/>
    <property type="molecule type" value="Genomic_DNA"/>
</dbReference>
<accession>A0ABQ6HSV8</accession>
<evidence type="ECO:0000313" key="4">
    <source>
        <dbReference type="Proteomes" id="UP001157109"/>
    </source>
</evidence>
<sequence>MPVIDITKDLDAREITITAEFAAPVERVWALYADPRQLEQVWGPPSHPATFAEHDLAPGSRSLYYMTGPAGERFSGWWQIKEVDEPRSFTFDDGFAHDDFTPNEDLPVSHNVYRFEAVDGGTRLTSSTVYDSAEALQTVLDMGMEEGATLAINQIDEFLAKSA</sequence>
<name>A0ABQ6HSV8_9MICO</name>
<protein>
    <submittedName>
        <fullName evidence="3">Activator of HSP90 ATPase</fullName>
    </submittedName>
</protein>
<comment type="caution">
    <text evidence="3">The sequence shown here is derived from an EMBL/GenBank/DDBJ whole genome shotgun (WGS) entry which is preliminary data.</text>
</comment>
<evidence type="ECO:0000259" key="2">
    <source>
        <dbReference type="Pfam" id="PF08327"/>
    </source>
</evidence>
<dbReference type="CDD" id="cd07814">
    <property type="entry name" value="SRPBCC_CalC_Aha1-like"/>
    <property type="match status" value="1"/>
</dbReference>
<dbReference type="RefSeq" id="WP_241443423.1">
    <property type="nucleotide sequence ID" value="NZ_JAKZHV010000003.1"/>
</dbReference>
<dbReference type="Gene3D" id="3.30.530.20">
    <property type="match status" value="1"/>
</dbReference>
<comment type="similarity">
    <text evidence="1">Belongs to the AHA1 family.</text>
</comment>
<dbReference type="InterPro" id="IPR023393">
    <property type="entry name" value="START-like_dom_sf"/>
</dbReference>